<dbReference type="AlphaFoldDB" id="A0AA92T3R1"/>
<sequence length="311" mass="35391">MSIVKSFSFPCGELRGDTFYIQHNSNNFTVIDCYLKDGNDASCRKEEIINEIVEVSSDRICRFISTHPDNDHILGIEELDKKWSITNFYAVENNIPADKNDPSLSKYIELKKTKNFPINKGIKRAWLNQTNDDNGSSGLEFLWPIVTNEKFKEELQNVTKGESPNNICCILTYKVENGAKFMWMGDLETDMQQEYYDTCKDEIPQVDILFQPHHGRKSGALPVDLLKALSPKLIIIGNAPSEHIDYGDSQMTITQNTAGDIAFVNEENEVHIYTTNEISNKPICLYSKNGKENIEDEDGNVIYYYTGTLVV</sequence>
<proteinExistence type="predicted"/>
<dbReference type="RefSeq" id="WP_117729078.1">
    <property type="nucleotide sequence ID" value="NZ_CATKVU010000006.1"/>
</dbReference>
<dbReference type="PANTHER" id="PTHR30619">
    <property type="entry name" value="DNA INTERNALIZATION/COMPETENCE PROTEIN COMEC/REC2"/>
    <property type="match status" value="1"/>
</dbReference>
<comment type="caution">
    <text evidence="1">The sequence shown here is derived from an EMBL/GenBank/DDBJ whole genome shotgun (WGS) entry which is preliminary data.</text>
</comment>
<name>A0AA92T3R1_9BACT</name>
<gene>
    <name evidence="1" type="ORF">DXB80_12315</name>
</gene>
<accession>A0AA92T3R1</accession>
<dbReference type="Gene3D" id="3.60.15.10">
    <property type="entry name" value="Ribonuclease Z/Hydroxyacylglutathione hydrolase-like"/>
    <property type="match status" value="1"/>
</dbReference>
<dbReference type="InterPro" id="IPR036866">
    <property type="entry name" value="RibonucZ/Hydroxyglut_hydro"/>
</dbReference>
<evidence type="ECO:0000313" key="2">
    <source>
        <dbReference type="Proteomes" id="UP000261245"/>
    </source>
</evidence>
<dbReference type="Proteomes" id="UP000261245">
    <property type="component" value="Unassembled WGS sequence"/>
</dbReference>
<reference evidence="1 2" key="1">
    <citation type="submission" date="2018-08" db="EMBL/GenBank/DDBJ databases">
        <title>A genome reference for cultivated species of the human gut microbiota.</title>
        <authorList>
            <person name="Zou Y."/>
            <person name="Xue W."/>
            <person name="Luo G."/>
        </authorList>
    </citation>
    <scope>NUCLEOTIDE SEQUENCE [LARGE SCALE GENOMIC DNA]</scope>
    <source>
        <strain evidence="1 2">OM06-11</strain>
    </source>
</reference>
<dbReference type="EMBL" id="QSUC01000043">
    <property type="protein sequence ID" value="RGN05368.1"/>
    <property type="molecule type" value="Genomic_DNA"/>
</dbReference>
<evidence type="ECO:0008006" key="3">
    <source>
        <dbReference type="Google" id="ProtNLM"/>
    </source>
</evidence>
<organism evidence="1 2">
    <name type="scientific">Segatella copri</name>
    <dbReference type="NCBI Taxonomy" id="165179"/>
    <lineage>
        <taxon>Bacteria</taxon>
        <taxon>Pseudomonadati</taxon>
        <taxon>Bacteroidota</taxon>
        <taxon>Bacteroidia</taxon>
        <taxon>Bacteroidales</taxon>
        <taxon>Prevotellaceae</taxon>
        <taxon>Segatella</taxon>
    </lineage>
</organism>
<protein>
    <recommendedName>
        <fullName evidence="3">Metallo-beta-lactamase domain-containing protein</fullName>
    </recommendedName>
</protein>
<evidence type="ECO:0000313" key="1">
    <source>
        <dbReference type="EMBL" id="RGN05368.1"/>
    </source>
</evidence>
<dbReference type="InterPro" id="IPR052159">
    <property type="entry name" value="Competence_DNA_uptake"/>
</dbReference>
<dbReference type="SUPFAM" id="SSF56281">
    <property type="entry name" value="Metallo-hydrolase/oxidoreductase"/>
    <property type="match status" value="1"/>
</dbReference>
<dbReference type="PANTHER" id="PTHR30619:SF1">
    <property type="entry name" value="RECOMBINATION PROTEIN 2"/>
    <property type="match status" value="1"/>
</dbReference>